<feature type="transmembrane region" description="Helical" evidence="1">
    <location>
        <begin position="95"/>
        <end position="118"/>
    </location>
</feature>
<dbReference type="EMBL" id="FNVD01000001">
    <property type="protein sequence ID" value="SEF43290.1"/>
    <property type="molecule type" value="Genomic_DNA"/>
</dbReference>
<keyword evidence="1" id="KW-0812">Transmembrane</keyword>
<evidence type="ECO:0000313" key="2">
    <source>
        <dbReference type="EMBL" id="SEF43290.1"/>
    </source>
</evidence>
<sequence length="124" mass="13930">MDEAERTAADIARVAALMRERLGVSGGTLAACLARAGRQLPWRIRRQAWRLAEAEPSLEHPRIGLVVDHRRLRGAAREVRAHLERIDLADRRKGWWLGVLAGAAFNILLFGVLLVLVLRWKGLI</sequence>
<dbReference type="AlphaFoldDB" id="A0A1H5RYJ3"/>
<dbReference type="PROSITE" id="PS51257">
    <property type="entry name" value="PROKAR_LIPOPROTEIN"/>
    <property type="match status" value="1"/>
</dbReference>
<keyword evidence="1" id="KW-1133">Transmembrane helix</keyword>
<proteinExistence type="predicted"/>
<reference evidence="2 3" key="1">
    <citation type="submission" date="2016-10" db="EMBL/GenBank/DDBJ databases">
        <authorList>
            <person name="de Groot N.N."/>
        </authorList>
    </citation>
    <scope>NUCLEOTIDE SEQUENCE [LARGE SCALE GENOMIC DNA]</scope>
    <source>
        <strain evidence="2 3">DSM 23413</strain>
    </source>
</reference>
<organism evidence="2 3">
    <name type="scientific">Jhaorihella thermophila</name>
    <dbReference type="NCBI Taxonomy" id="488547"/>
    <lineage>
        <taxon>Bacteria</taxon>
        <taxon>Pseudomonadati</taxon>
        <taxon>Pseudomonadota</taxon>
        <taxon>Alphaproteobacteria</taxon>
        <taxon>Rhodobacterales</taxon>
        <taxon>Paracoccaceae</taxon>
        <taxon>Jhaorihella</taxon>
    </lineage>
</organism>
<keyword evidence="1" id="KW-0472">Membrane</keyword>
<accession>A0A1H5RYJ3</accession>
<protein>
    <submittedName>
        <fullName evidence="2">Uncharacterized protein</fullName>
    </submittedName>
</protein>
<gene>
    <name evidence="2" type="ORF">SAMN05421751_101237</name>
</gene>
<evidence type="ECO:0000256" key="1">
    <source>
        <dbReference type="SAM" id="Phobius"/>
    </source>
</evidence>
<evidence type="ECO:0000313" key="3">
    <source>
        <dbReference type="Proteomes" id="UP000236742"/>
    </source>
</evidence>
<dbReference type="Proteomes" id="UP000236742">
    <property type="component" value="Unassembled WGS sequence"/>
</dbReference>
<dbReference type="RefSeq" id="WP_235003633.1">
    <property type="nucleotide sequence ID" value="NZ_FNVD01000001.1"/>
</dbReference>
<name>A0A1H5RYJ3_9RHOB</name>
<keyword evidence="3" id="KW-1185">Reference proteome</keyword>